<dbReference type="EMBL" id="NHYE01000819">
    <property type="protein sequence ID" value="PPR02781.1"/>
    <property type="molecule type" value="Genomic_DNA"/>
</dbReference>
<feature type="compositionally biased region" description="Basic and acidic residues" evidence="1">
    <location>
        <begin position="344"/>
        <end position="358"/>
    </location>
</feature>
<keyword evidence="3" id="KW-1185">Reference proteome</keyword>
<feature type="region of interest" description="Disordered" evidence="1">
    <location>
        <begin position="344"/>
        <end position="369"/>
    </location>
</feature>
<organism evidence="2 3">
    <name type="scientific">Gymnopilus dilepis</name>
    <dbReference type="NCBI Taxonomy" id="231916"/>
    <lineage>
        <taxon>Eukaryota</taxon>
        <taxon>Fungi</taxon>
        <taxon>Dikarya</taxon>
        <taxon>Basidiomycota</taxon>
        <taxon>Agaricomycotina</taxon>
        <taxon>Agaricomycetes</taxon>
        <taxon>Agaricomycetidae</taxon>
        <taxon>Agaricales</taxon>
        <taxon>Agaricineae</taxon>
        <taxon>Hymenogastraceae</taxon>
        <taxon>Gymnopilus</taxon>
    </lineage>
</organism>
<sequence length="408" mass="46141">MVNPGAFRGTRKDFLISQKPAYAEAVTGGFVADTLADIQRRYFKRYPVDLLHDEEPTDEHLAAVDDNEADPEPEHPNQEAMGADEYELAVKAWEERTAAIRFRKGQIKRWMAYQYMKDQDAGSLTDASSNPFFNNLVNQLSGKEPGRPRKKTAVNVQWRPKVLHSHHKHSHLHFYDMGYTSPTKVARIVELRKSGKSDTDIARQVGVDRTTVPRIFARWEESGDFYHVAPKSGRPRKLGPHNIRRGARMLATTEVANATELAKRAFPGVSRQTRDATASRGGCAILLDATVWRKGQRQVIEEKVKHLAQTKGISKDRYAALRDTIARQLFSQLSREAQEQWEKQVEEESKLASEDYERSLNANPSTDPQARQMCIQHIVRTTQPILDALNKSTGWNFSLLAGGPEPAD</sequence>
<evidence type="ECO:0000313" key="2">
    <source>
        <dbReference type="EMBL" id="PPR02781.1"/>
    </source>
</evidence>
<dbReference type="OrthoDB" id="3033067at2759"/>
<evidence type="ECO:0000313" key="3">
    <source>
        <dbReference type="Proteomes" id="UP000284706"/>
    </source>
</evidence>
<dbReference type="Gene3D" id="1.10.10.10">
    <property type="entry name" value="Winged helix-like DNA-binding domain superfamily/Winged helix DNA-binding domain"/>
    <property type="match status" value="1"/>
</dbReference>
<dbReference type="Proteomes" id="UP000284706">
    <property type="component" value="Unassembled WGS sequence"/>
</dbReference>
<gene>
    <name evidence="2" type="ORF">CVT26_009392</name>
</gene>
<dbReference type="InterPro" id="IPR036388">
    <property type="entry name" value="WH-like_DNA-bd_sf"/>
</dbReference>
<comment type="caution">
    <text evidence="2">The sequence shown here is derived from an EMBL/GenBank/DDBJ whole genome shotgun (WGS) entry which is preliminary data.</text>
</comment>
<dbReference type="InParanoid" id="A0A409YIC6"/>
<dbReference type="Pfam" id="PF13384">
    <property type="entry name" value="HTH_23"/>
    <property type="match status" value="1"/>
</dbReference>
<dbReference type="SUPFAM" id="SSF46689">
    <property type="entry name" value="Homeodomain-like"/>
    <property type="match status" value="1"/>
</dbReference>
<accession>A0A409YIC6</accession>
<feature type="compositionally biased region" description="Polar residues" evidence="1">
    <location>
        <begin position="360"/>
        <end position="369"/>
    </location>
</feature>
<proteinExistence type="predicted"/>
<dbReference type="AlphaFoldDB" id="A0A409YIC6"/>
<name>A0A409YIC6_9AGAR</name>
<reference evidence="2 3" key="1">
    <citation type="journal article" date="2018" name="Evol. Lett.">
        <title>Horizontal gene cluster transfer increased hallucinogenic mushroom diversity.</title>
        <authorList>
            <person name="Reynolds H.T."/>
            <person name="Vijayakumar V."/>
            <person name="Gluck-Thaler E."/>
            <person name="Korotkin H.B."/>
            <person name="Matheny P.B."/>
            <person name="Slot J.C."/>
        </authorList>
    </citation>
    <scope>NUCLEOTIDE SEQUENCE [LARGE SCALE GENOMIC DNA]</scope>
    <source>
        <strain evidence="2 3">SRW20</strain>
    </source>
</reference>
<dbReference type="InterPro" id="IPR009057">
    <property type="entry name" value="Homeodomain-like_sf"/>
</dbReference>
<dbReference type="STRING" id="231916.A0A409YIC6"/>
<evidence type="ECO:0000256" key="1">
    <source>
        <dbReference type="SAM" id="MobiDB-lite"/>
    </source>
</evidence>
<protein>
    <submittedName>
        <fullName evidence="2">Uncharacterized protein</fullName>
    </submittedName>
</protein>